<comment type="caution">
    <text evidence="1">The sequence shown here is derived from an EMBL/GenBank/DDBJ whole genome shotgun (WGS) entry which is preliminary data.</text>
</comment>
<sequence length="87" mass="10375">MFDIAFFYANGNANDELTLNLYQQSIKNLKDIGQKYIFCINQQDMLKDYLETQIQIELKHKESVQSYEFINYSCVQKKPVKLNLDKR</sequence>
<gene>
    <name evidence="1" type="ORF">GAK29_02197</name>
</gene>
<dbReference type="Proteomes" id="UP000490535">
    <property type="component" value="Unassembled WGS sequence"/>
</dbReference>
<protein>
    <submittedName>
        <fullName evidence="1">Uncharacterized protein</fullName>
    </submittedName>
</protein>
<dbReference type="AlphaFoldDB" id="A0A833PFG3"/>
<reference evidence="2" key="1">
    <citation type="journal article" date="2020" name="MBio">
        <title>Horizontal gene transfer to a defensive symbiont with a reduced genome amongst a multipartite beetle microbiome.</title>
        <authorList>
            <person name="Waterworth S.C."/>
            <person name="Florez L.V."/>
            <person name="Rees E.R."/>
            <person name="Hertweck C."/>
            <person name="Kaltenpoth M."/>
            <person name="Kwan J.C."/>
        </authorList>
    </citation>
    <scope>NUCLEOTIDE SEQUENCE [LARGE SCALE GENOMIC DNA]</scope>
</reference>
<evidence type="ECO:0000313" key="2">
    <source>
        <dbReference type="Proteomes" id="UP000490535"/>
    </source>
</evidence>
<name>A0A833PFG3_ACIBZ</name>
<evidence type="ECO:0000313" key="1">
    <source>
        <dbReference type="EMBL" id="KAF1025028.1"/>
    </source>
</evidence>
<proteinExistence type="predicted"/>
<organism evidence="1 2">
    <name type="scientific">Acinetobacter bereziniae</name>
    <name type="common">Acinetobacter genomosp. 10</name>
    <dbReference type="NCBI Taxonomy" id="106648"/>
    <lineage>
        <taxon>Bacteria</taxon>
        <taxon>Pseudomonadati</taxon>
        <taxon>Pseudomonadota</taxon>
        <taxon>Gammaproteobacteria</taxon>
        <taxon>Moraxellales</taxon>
        <taxon>Moraxellaceae</taxon>
        <taxon>Acinetobacter</taxon>
    </lineage>
</organism>
<accession>A0A833PFG3</accession>
<dbReference type="EMBL" id="WNDP01000048">
    <property type="protein sequence ID" value="KAF1025028.1"/>
    <property type="molecule type" value="Genomic_DNA"/>
</dbReference>